<dbReference type="PANTHER" id="PTHR11042">
    <property type="entry name" value="EUKARYOTIC TRANSLATION INITIATION FACTOR 2-ALPHA KINASE EIF2-ALPHA KINASE -RELATED"/>
    <property type="match status" value="1"/>
</dbReference>
<dbReference type="CDD" id="cd19903">
    <property type="entry name" value="DSRM_EIF2AK2_rpt1"/>
    <property type="match status" value="1"/>
</dbReference>
<keyword evidence="6" id="KW-0418">Kinase</keyword>
<organism evidence="14 15">
    <name type="scientific">Stegastes partitus</name>
    <name type="common">bicolor damselfish</name>
    <dbReference type="NCBI Taxonomy" id="144197"/>
    <lineage>
        <taxon>Eukaryota</taxon>
        <taxon>Metazoa</taxon>
        <taxon>Chordata</taxon>
        <taxon>Craniata</taxon>
        <taxon>Vertebrata</taxon>
        <taxon>Euteleostomi</taxon>
        <taxon>Actinopterygii</taxon>
        <taxon>Neopterygii</taxon>
        <taxon>Teleostei</taxon>
        <taxon>Neoteleostei</taxon>
        <taxon>Acanthomorphata</taxon>
        <taxon>Ovalentaria</taxon>
        <taxon>Pomacentridae</taxon>
        <taxon>Stegastes</taxon>
    </lineage>
</organism>
<dbReference type="Gene3D" id="1.10.510.10">
    <property type="entry name" value="Transferase(Phosphotransferase) domain 1"/>
    <property type="match status" value="1"/>
</dbReference>
<evidence type="ECO:0000256" key="3">
    <source>
        <dbReference type="ARBA" id="ARBA00022553"/>
    </source>
</evidence>
<feature type="domain" description="DRBM" evidence="13">
    <location>
        <begin position="5"/>
        <end position="73"/>
    </location>
</feature>
<feature type="domain" description="DRBM" evidence="13">
    <location>
        <begin position="215"/>
        <end position="283"/>
    </location>
</feature>
<dbReference type="Gene3D" id="3.30.200.20">
    <property type="entry name" value="Phosphorylase Kinase, domain 1"/>
    <property type="match status" value="1"/>
</dbReference>
<dbReference type="GeneID" id="103373567"/>
<dbReference type="InterPro" id="IPR014720">
    <property type="entry name" value="dsRBD_dom"/>
</dbReference>
<evidence type="ECO:0000256" key="10">
    <source>
        <dbReference type="PROSITE-ProRule" id="PRU10141"/>
    </source>
</evidence>
<keyword evidence="14" id="KW-1185">Reference proteome</keyword>
<feature type="region of interest" description="Disordered" evidence="11">
    <location>
        <begin position="51"/>
        <end position="91"/>
    </location>
</feature>
<evidence type="ECO:0000256" key="5">
    <source>
        <dbReference type="ARBA" id="ARBA00022741"/>
    </source>
</evidence>
<evidence type="ECO:0000256" key="6">
    <source>
        <dbReference type="ARBA" id="ARBA00022777"/>
    </source>
</evidence>
<feature type="compositionally biased region" description="Basic and acidic residues" evidence="11">
    <location>
        <begin position="671"/>
        <end position="682"/>
    </location>
</feature>
<comment type="similarity">
    <text evidence="8">Belongs to the protein kinase superfamily. Ser/Thr protein kinase family. GCN2 subfamily.</text>
</comment>
<keyword evidence="4" id="KW-0808">Transferase</keyword>
<dbReference type="PROSITE" id="PS50011">
    <property type="entry name" value="PROTEIN_KINASE_DOM"/>
    <property type="match status" value="1"/>
</dbReference>
<feature type="binding site" evidence="10">
    <location>
        <position position="426"/>
    </location>
    <ligand>
        <name>ATP</name>
        <dbReference type="ChEBI" id="CHEBI:30616"/>
    </ligand>
</feature>
<name>A0A9Y4TX73_9TELE</name>
<dbReference type="InterPro" id="IPR044452">
    <property type="entry name" value="EIF2AK2_DSRM_1"/>
</dbReference>
<feature type="compositionally biased region" description="Low complexity" evidence="11">
    <location>
        <begin position="300"/>
        <end position="332"/>
    </location>
</feature>
<proteinExistence type="inferred from homology"/>
<keyword evidence="2" id="KW-0723">Serine/threonine-protein kinase</keyword>
<dbReference type="InterPro" id="IPR050339">
    <property type="entry name" value="CC_SR_Kinase"/>
</dbReference>
<dbReference type="Proteomes" id="UP000694891">
    <property type="component" value="Unplaced"/>
</dbReference>
<reference evidence="15" key="1">
    <citation type="submission" date="2025-08" db="UniProtKB">
        <authorList>
            <consortium name="RefSeq"/>
        </authorList>
    </citation>
    <scope>IDENTIFICATION</scope>
</reference>
<protein>
    <recommendedName>
        <fullName evidence="1">non-specific serine/threonine protein kinase</fullName>
        <ecNumber evidence="1">2.7.11.1</ecNumber>
    </recommendedName>
</protein>
<dbReference type="GO" id="GO:0004694">
    <property type="term" value="F:eukaryotic translation initiation factor 2alpha kinase activity"/>
    <property type="evidence" value="ECO:0007669"/>
    <property type="project" value="TreeGrafter"/>
</dbReference>
<dbReference type="SUPFAM" id="SSF54768">
    <property type="entry name" value="dsRNA-binding domain-like"/>
    <property type="match status" value="3"/>
</dbReference>
<evidence type="ECO:0000256" key="7">
    <source>
        <dbReference type="ARBA" id="ARBA00022840"/>
    </source>
</evidence>
<dbReference type="SUPFAM" id="SSF56112">
    <property type="entry name" value="Protein kinase-like (PK-like)"/>
    <property type="match status" value="1"/>
</dbReference>
<dbReference type="AlphaFoldDB" id="A0A9Y4TX73"/>
<evidence type="ECO:0000313" key="14">
    <source>
        <dbReference type="Proteomes" id="UP000694891"/>
    </source>
</evidence>
<keyword evidence="9" id="KW-0694">RNA-binding</keyword>
<feature type="region of interest" description="Disordered" evidence="11">
    <location>
        <begin position="168"/>
        <end position="187"/>
    </location>
</feature>
<feature type="region of interest" description="Disordered" evidence="11">
    <location>
        <begin position="671"/>
        <end position="697"/>
    </location>
</feature>
<evidence type="ECO:0000256" key="1">
    <source>
        <dbReference type="ARBA" id="ARBA00012513"/>
    </source>
</evidence>
<dbReference type="InterPro" id="IPR008271">
    <property type="entry name" value="Ser/Thr_kinase_AS"/>
</dbReference>
<accession>A0A9Y4TX73</accession>
<gene>
    <name evidence="15" type="primary">LOC103373567</name>
</gene>
<dbReference type="PROSITE" id="PS00108">
    <property type="entry name" value="PROTEIN_KINASE_ST"/>
    <property type="match status" value="1"/>
</dbReference>
<dbReference type="SMART" id="SM00358">
    <property type="entry name" value="DSRM"/>
    <property type="match status" value="3"/>
</dbReference>
<feature type="domain" description="DRBM" evidence="13">
    <location>
        <begin position="99"/>
        <end position="166"/>
    </location>
</feature>
<feature type="domain" description="Protein kinase" evidence="12">
    <location>
        <begin position="397"/>
        <end position="685"/>
    </location>
</feature>
<dbReference type="RefSeq" id="XP_008301733.1">
    <property type="nucleotide sequence ID" value="XM_008303511.1"/>
</dbReference>
<dbReference type="InterPro" id="IPR011009">
    <property type="entry name" value="Kinase-like_dom_sf"/>
</dbReference>
<evidence type="ECO:0000259" key="12">
    <source>
        <dbReference type="PROSITE" id="PS50011"/>
    </source>
</evidence>
<feature type="region of interest" description="Disordered" evidence="11">
    <location>
        <begin position="289"/>
        <end position="343"/>
    </location>
</feature>
<dbReference type="Pfam" id="PF00035">
    <property type="entry name" value="dsrm"/>
    <property type="match status" value="3"/>
</dbReference>
<evidence type="ECO:0000256" key="2">
    <source>
        <dbReference type="ARBA" id="ARBA00022527"/>
    </source>
</evidence>
<dbReference type="Pfam" id="PF00069">
    <property type="entry name" value="Pkinase"/>
    <property type="match status" value="1"/>
</dbReference>
<evidence type="ECO:0000256" key="9">
    <source>
        <dbReference type="PROSITE-ProRule" id="PRU00266"/>
    </source>
</evidence>
<evidence type="ECO:0000256" key="8">
    <source>
        <dbReference type="ARBA" id="ARBA00037982"/>
    </source>
</evidence>
<dbReference type="SMART" id="SM00220">
    <property type="entry name" value="S_TKc"/>
    <property type="match status" value="1"/>
</dbReference>
<dbReference type="InterPro" id="IPR000719">
    <property type="entry name" value="Prot_kinase_dom"/>
</dbReference>
<dbReference type="Gene3D" id="3.30.160.20">
    <property type="match status" value="3"/>
</dbReference>
<evidence type="ECO:0000313" key="15">
    <source>
        <dbReference type="RefSeq" id="XP_008301733.1"/>
    </source>
</evidence>
<feature type="compositionally biased region" description="Low complexity" evidence="11">
    <location>
        <begin position="79"/>
        <end position="88"/>
    </location>
</feature>
<dbReference type="GO" id="GO:0005524">
    <property type="term" value="F:ATP binding"/>
    <property type="evidence" value="ECO:0007669"/>
    <property type="project" value="UniProtKB-UniRule"/>
</dbReference>
<sequence length="697" mass="78302">MESVDYVAKLNELYQRKRWELRYEYVGCAGPDHIKTFTFKAVLNGKAYPGGVGKNKKEAKQNAAKNALRGLSEEKAESTENAAEASTTPVRQTSLSSSNYVGWLNEYGHKNKLSVRFVESSKPGPLFTTQYCRFVVGDKEYPAASAKTKREAKEEAAKLVYHEIYGSRTTETGEEKDSDTSSQQKQDLNKNVSDICDLTKNLTVRSEDRIFTGTNFTAIVHNHCQKTNRTCTFMAVGRCGPPHNPKFLYKAVINNKEYPVGEGKSVKEARQNAAQLAWDALQEQSDWGSFWSTASDDGASSKPSTPSSSPDSGHPKSVSTTTPSESVVFTSSPKPPKDQYASPDVKPKIRIAAIFPKADGSSKEDVMPDFKCKTTGSSQSEKTPSQSVISSRFTSDFESIERLGRGTFGRVFKAKHKLSDKCYAIKIVHFKEKALREVKALSDLNHSNIVQYYTCWKDYLEFQWDSSTDSSTASHSRSSSDSSAKYLYIQMELCDTRTLRVWIDEKNAQNVKKSLQDSKRREESLAIAQQLVSGVEYFHSKKLIHRDLKPANIMFGCDGEVKIGDFGLVTAENDEDAENLMERTVNKGTPSYMAPEQKSRSTYDRKVDIFALGLIYFELLWNLSTGHERVVIWDGVRNQKLPEGFCHHFHQESQIIKSMLCVKPEDRPEASKLKTDLEEGKRSLVMPTDTGRDRHTV</sequence>
<evidence type="ECO:0000256" key="4">
    <source>
        <dbReference type="ARBA" id="ARBA00022679"/>
    </source>
</evidence>
<evidence type="ECO:0000259" key="13">
    <source>
        <dbReference type="PROSITE" id="PS50137"/>
    </source>
</evidence>
<dbReference type="GO" id="GO:0005634">
    <property type="term" value="C:nucleus"/>
    <property type="evidence" value="ECO:0007669"/>
    <property type="project" value="TreeGrafter"/>
</dbReference>
<dbReference type="GO" id="GO:0003725">
    <property type="term" value="F:double-stranded RNA binding"/>
    <property type="evidence" value="ECO:0007669"/>
    <property type="project" value="InterPro"/>
</dbReference>
<dbReference type="PANTHER" id="PTHR11042:SF166">
    <property type="entry name" value="EUKARYOTIC TRANSLATION INITIATION FACTOR 2-ALPHA KINASE 3"/>
    <property type="match status" value="1"/>
</dbReference>
<keyword evidence="3" id="KW-0597">Phosphoprotein</keyword>
<evidence type="ECO:0000256" key="11">
    <source>
        <dbReference type="SAM" id="MobiDB-lite"/>
    </source>
</evidence>
<dbReference type="PROSITE" id="PS50137">
    <property type="entry name" value="DS_RBD"/>
    <property type="match status" value="3"/>
</dbReference>
<dbReference type="FunFam" id="1.10.510.10:FF:000251">
    <property type="entry name" value="eukaryotic translation initiation factor 2-alpha kinase 3"/>
    <property type="match status" value="1"/>
</dbReference>
<dbReference type="EC" id="2.7.11.1" evidence="1"/>
<keyword evidence="5 10" id="KW-0547">Nucleotide-binding</keyword>
<dbReference type="PROSITE" id="PS00107">
    <property type="entry name" value="PROTEIN_KINASE_ATP"/>
    <property type="match status" value="1"/>
</dbReference>
<keyword evidence="7 10" id="KW-0067">ATP-binding</keyword>
<dbReference type="GO" id="GO:0005737">
    <property type="term" value="C:cytoplasm"/>
    <property type="evidence" value="ECO:0007669"/>
    <property type="project" value="TreeGrafter"/>
</dbReference>
<dbReference type="InterPro" id="IPR017441">
    <property type="entry name" value="Protein_kinase_ATP_BS"/>
</dbReference>